<dbReference type="EMBL" id="CM001561">
    <property type="protein sequence ID" value="EJZ58497.1"/>
    <property type="molecule type" value="Genomic_DNA"/>
</dbReference>
<dbReference type="RefSeq" id="WP_003225292.1">
    <property type="nucleotide sequence ID" value="NZ_CM001561.1"/>
</dbReference>
<dbReference type="InterPro" id="IPR046748">
    <property type="entry name" value="HipA_2"/>
</dbReference>
<name>A0A7U9GSG0_PSEFL</name>
<accession>A0A7U9GSG0</accession>
<sequence length="273" mass="29887">MKGIQYATLQRGSKLYLDEGRDNLALLVGDIRPDKAVASLRAFVKICHNRAQLQAELVSSVIGKALGVKIPDPYLVLIDPRAKPPITIESRMLGFGTAAVAGHSFARLGNFTQLHTALKNIDLVAAFDQLIANGDRHLGQMIYDGNEHWAIDHAQSFGGSTWADFGLPSPEIDIINWLLERSDYGATLGVDDIARYALRKKANKSFAPLVGKVEGLFIEAGLQRMISEEALRDLFTWIESRISHAVEQICQKIGLPDMGYATISSSNSQSSPN</sequence>
<dbReference type="Proteomes" id="UP000006045">
    <property type="component" value="Chromosome"/>
</dbReference>
<dbReference type="OrthoDB" id="9128719at2"/>
<reference evidence="2 3" key="1">
    <citation type="submission" date="2012-08" db="EMBL/GenBank/DDBJ databases">
        <title>The genome of cave-isolated P. fluorescens strain R124 demonstrates phenotypic adaptation to the mineral environment.</title>
        <authorList>
            <person name="Barton M.D."/>
            <person name="Petronio M."/>
            <person name="Giarrizzo J.G."/>
            <person name="Bowling B.V."/>
            <person name="Barton H.A."/>
        </authorList>
    </citation>
    <scope>NUCLEOTIDE SEQUENCE [LARGE SCALE GENOMIC DNA]</scope>
    <source>
        <strain evidence="2 3">R124</strain>
    </source>
</reference>
<organism evidence="2 3">
    <name type="scientific">Pseudomonas fluorescens R124</name>
    <dbReference type="NCBI Taxonomy" id="743713"/>
    <lineage>
        <taxon>Bacteria</taxon>
        <taxon>Pseudomonadati</taxon>
        <taxon>Pseudomonadota</taxon>
        <taxon>Gammaproteobacteria</taxon>
        <taxon>Pseudomonadales</taxon>
        <taxon>Pseudomonadaceae</taxon>
        <taxon>Pseudomonas</taxon>
    </lineage>
</organism>
<proteinExistence type="predicted"/>
<gene>
    <name evidence="2" type="ORF">I1A_002825</name>
</gene>
<feature type="domain" description="HipA-like kinase" evidence="1">
    <location>
        <begin position="48"/>
        <end position="149"/>
    </location>
</feature>
<protein>
    <recommendedName>
        <fullName evidence="1">HipA-like kinase domain-containing protein</fullName>
    </recommendedName>
</protein>
<evidence type="ECO:0000313" key="2">
    <source>
        <dbReference type="EMBL" id="EJZ58497.1"/>
    </source>
</evidence>
<dbReference type="AlphaFoldDB" id="A0A7U9GSG0"/>
<evidence type="ECO:0000313" key="3">
    <source>
        <dbReference type="Proteomes" id="UP000006045"/>
    </source>
</evidence>
<evidence type="ECO:0000259" key="1">
    <source>
        <dbReference type="Pfam" id="PF20613"/>
    </source>
</evidence>
<dbReference type="Pfam" id="PF20613">
    <property type="entry name" value="HipA_2"/>
    <property type="match status" value="1"/>
</dbReference>